<organism evidence="16 18">
    <name type="scientific">Exiguobacterium indicum</name>
    <dbReference type="NCBI Taxonomy" id="296995"/>
    <lineage>
        <taxon>Bacteria</taxon>
        <taxon>Bacillati</taxon>
        <taxon>Bacillota</taxon>
        <taxon>Bacilli</taxon>
        <taxon>Bacillales</taxon>
        <taxon>Bacillales Family XII. Incertae Sedis</taxon>
        <taxon>Exiguobacterium</taxon>
    </lineage>
</organism>
<feature type="coiled-coil region" evidence="12">
    <location>
        <begin position="122"/>
        <end position="163"/>
    </location>
</feature>
<dbReference type="InterPro" id="IPR003594">
    <property type="entry name" value="HATPase_dom"/>
</dbReference>
<dbReference type="PROSITE" id="PS50109">
    <property type="entry name" value="HIS_KIN"/>
    <property type="match status" value="1"/>
</dbReference>
<dbReference type="SUPFAM" id="SSF55874">
    <property type="entry name" value="ATPase domain of HSP90 chaperone/DNA topoisomerase II/histidine kinase"/>
    <property type="match status" value="1"/>
</dbReference>
<dbReference type="InterPro" id="IPR029016">
    <property type="entry name" value="GAF-like_dom_sf"/>
</dbReference>
<dbReference type="FunFam" id="1.10.287.130:FF:000001">
    <property type="entry name" value="Two-component sensor histidine kinase"/>
    <property type="match status" value="1"/>
</dbReference>
<dbReference type="GO" id="GO:0016036">
    <property type="term" value="P:cellular response to phosphate starvation"/>
    <property type="evidence" value="ECO:0007669"/>
    <property type="project" value="TreeGrafter"/>
</dbReference>
<dbReference type="RefSeq" id="WP_058265170.1">
    <property type="nucleotide sequence ID" value="NZ_FMYN01000002.1"/>
</dbReference>
<dbReference type="CDD" id="cd00082">
    <property type="entry name" value="HisKA"/>
    <property type="match status" value="1"/>
</dbReference>
<dbReference type="PRINTS" id="PR00344">
    <property type="entry name" value="BCTRLSENSOR"/>
</dbReference>
<dbReference type="InterPro" id="IPR003661">
    <property type="entry name" value="HisK_dim/P_dom"/>
</dbReference>
<keyword evidence="12" id="KW-0175">Coiled coil</keyword>
<evidence type="ECO:0000313" key="19">
    <source>
        <dbReference type="Proteomes" id="UP001387110"/>
    </source>
</evidence>
<dbReference type="Gene3D" id="3.30.450.20">
    <property type="entry name" value="PAS domain"/>
    <property type="match status" value="1"/>
</dbReference>
<evidence type="ECO:0000313" key="17">
    <source>
        <dbReference type="EMBL" id="MEI4462620.1"/>
    </source>
</evidence>
<feature type="transmembrane region" description="Helical" evidence="13">
    <location>
        <begin position="55"/>
        <end position="76"/>
    </location>
</feature>
<evidence type="ECO:0000256" key="9">
    <source>
        <dbReference type="ARBA" id="ARBA00022840"/>
    </source>
</evidence>
<dbReference type="SUPFAM" id="SSF47384">
    <property type="entry name" value="Homodimeric domain of signal transducing histidine kinase"/>
    <property type="match status" value="1"/>
</dbReference>
<keyword evidence="10" id="KW-0902">Two-component regulatory system</keyword>
<evidence type="ECO:0000256" key="1">
    <source>
        <dbReference type="ARBA" id="ARBA00000085"/>
    </source>
</evidence>
<dbReference type="InterPro" id="IPR036890">
    <property type="entry name" value="HATPase_C_sf"/>
</dbReference>
<dbReference type="SMART" id="SM00388">
    <property type="entry name" value="HisKA"/>
    <property type="match status" value="1"/>
</dbReference>
<evidence type="ECO:0000256" key="5">
    <source>
        <dbReference type="ARBA" id="ARBA00022553"/>
    </source>
</evidence>
<feature type="domain" description="Histidine kinase" evidence="14">
    <location>
        <begin position="456"/>
        <end position="672"/>
    </location>
</feature>
<dbReference type="Gene3D" id="6.10.340.10">
    <property type="match status" value="1"/>
</dbReference>
<dbReference type="AlphaFoldDB" id="A0A0V8GGE5"/>
<comment type="subcellular location">
    <subcellularLocation>
        <location evidence="2">Cell membrane</location>
        <topology evidence="2">Multi-pass membrane protein</topology>
    </subcellularLocation>
</comment>
<evidence type="ECO:0000259" key="14">
    <source>
        <dbReference type="PROSITE" id="PS50109"/>
    </source>
</evidence>
<evidence type="ECO:0000256" key="11">
    <source>
        <dbReference type="ARBA" id="ARBA00023136"/>
    </source>
</evidence>
<proteinExistence type="predicted"/>
<evidence type="ECO:0000313" key="18">
    <source>
        <dbReference type="Proteomes" id="UP000053797"/>
    </source>
</evidence>
<reference evidence="17 19" key="2">
    <citation type="submission" date="2023-12" db="EMBL/GenBank/DDBJ databases">
        <authorList>
            <person name="Easwaran N."/>
            <person name="Lazarus H.P.S."/>
        </authorList>
    </citation>
    <scope>NUCLEOTIDE SEQUENCE [LARGE SCALE GENOMIC DNA]</scope>
    <source>
        <strain evidence="17 19">VIT-2023</strain>
    </source>
</reference>
<dbReference type="Gene3D" id="3.30.450.40">
    <property type="match status" value="1"/>
</dbReference>
<name>A0A0V8GGE5_9BACL</name>
<gene>
    <name evidence="16" type="ORF">AS033_08305</name>
    <name evidence="17" type="ORF">SZL87_09315</name>
</gene>
<dbReference type="EC" id="2.7.13.3" evidence="3"/>
<dbReference type="Proteomes" id="UP000053797">
    <property type="component" value="Unassembled WGS sequence"/>
</dbReference>
<keyword evidence="9 17" id="KW-0067">ATP-binding</keyword>
<keyword evidence="7" id="KW-0547">Nucleotide-binding</keyword>
<dbReference type="PROSITE" id="PS50885">
    <property type="entry name" value="HAMP"/>
    <property type="match status" value="1"/>
</dbReference>
<comment type="caution">
    <text evidence="16">The sequence shown here is derived from an EMBL/GenBank/DDBJ whole genome shotgun (WGS) entry which is preliminary data.</text>
</comment>
<evidence type="ECO:0000256" key="13">
    <source>
        <dbReference type="SAM" id="Phobius"/>
    </source>
</evidence>
<dbReference type="CDD" id="cd00075">
    <property type="entry name" value="HATPase"/>
    <property type="match status" value="1"/>
</dbReference>
<dbReference type="GO" id="GO:0000155">
    <property type="term" value="F:phosphorelay sensor kinase activity"/>
    <property type="evidence" value="ECO:0007669"/>
    <property type="project" value="InterPro"/>
</dbReference>
<feature type="transmembrane region" description="Helical" evidence="13">
    <location>
        <begin position="12"/>
        <end position="35"/>
    </location>
</feature>
<dbReference type="OrthoDB" id="9813151at2"/>
<evidence type="ECO:0000256" key="2">
    <source>
        <dbReference type="ARBA" id="ARBA00004651"/>
    </source>
</evidence>
<keyword evidence="13" id="KW-0812">Transmembrane</keyword>
<dbReference type="SMART" id="SM00387">
    <property type="entry name" value="HATPase_c"/>
    <property type="match status" value="1"/>
</dbReference>
<dbReference type="EMBL" id="JBAWKY010000002">
    <property type="protein sequence ID" value="MEI4462620.1"/>
    <property type="molecule type" value="Genomic_DNA"/>
</dbReference>
<evidence type="ECO:0000256" key="6">
    <source>
        <dbReference type="ARBA" id="ARBA00022679"/>
    </source>
</evidence>
<dbReference type="SUPFAM" id="SSF55781">
    <property type="entry name" value="GAF domain-like"/>
    <property type="match status" value="1"/>
</dbReference>
<dbReference type="InterPro" id="IPR005467">
    <property type="entry name" value="His_kinase_dom"/>
</dbReference>
<dbReference type="CDD" id="cd06225">
    <property type="entry name" value="HAMP"/>
    <property type="match status" value="1"/>
</dbReference>
<dbReference type="Gene3D" id="1.10.287.130">
    <property type="match status" value="1"/>
</dbReference>
<dbReference type="GO" id="GO:0005524">
    <property type="term" value="F:ATP binding"/>
    <property type="evidence" value="ECO:0007669"/>
    <property type="project" value="UniProtKB-KW"/>
</dbReference>
<evidence type="ECO:0000313" key="16">
    <source>
        <dbReference type="EMBL" id="KSU49358.1"/>
    </source>
</evidence>
<accession>A0A0V8GGE5</accession>
<dbReference type="FunFam" id="3.30.565.10:FF:000006">
    <property type="entry name" value="Sensor histidine kinase WalK"/>
    <property type="match status" value="1"/>
</dbReference>
<evidence type="ECO:0000256" key="10">
    <source>
        <dbReference type="ARBA" id="ARBA00023012"/>
    </source>
</evidence>
<dbReference type="InterPro" id="IPR050351">
    <property type="entry name" value="BphY/WalK/GraS-like"/>
</dbReference>
<keyword evidence="11 13" id="KW-0472">Membrane</keyword>
<sequence length="679" mass="77972">MKHWMTEKLGRQLMAIFYSVFALSVITSVASYLYVDNADGRTKEQVLDQLQKTQWFWFLNLMIFLFCLLFIVRPLIHRVTSQLRELNVKSRRLAEGKSISLEHDVDSHNEVGQLTASFYQMARSISSQHAELSAKNQEMEHNQEVLKQKQNELERALEVTRTNELHLQDRNELIETLASKESLFDYSSVISTIVRLTKTEFGALLLIKNNEIAQVVPKEMTEEQQESLKTESLLLKRVMISKETAHSSKKVANDDLIKYPYHVYEGVIPIMDPAKEELIACLYLARFDAPFNQQDLAELESFSKQIAISLMRMSLYEQMEYERKETAQLLNSVREAILYIKHEEKTILGNQALFDIFQSLQVEEDNDSMTFLEVRPETMFEQMDQKEAFEAYFEEVLSGEIPEGMFSLSIDQGEYFIQVYAEAIAHGGHSKGTILVFRDVTAETEVDRVKSELVSTVSHELRTPLSSIYGFTELMLKRDLDPERNKRYLQTIHDESKRLTDLVSDFLNVQRMESGKQEYDKQIFDLKEIVKEQIQFYQAATEQHSLKLDLNDEQDFMVEADANSMKQLLGNLLNNAVKYSPDGGDVVVTMTHQHNQIELSVRDFGIGIPSHSMPHLFSKFYRVDNSDSRKIGGTGLGLSICKEIVRAHDGNIEVESILGEGTVFRVKLPSATDALLEAE</sequence>
<dbReference type="GeneID" id="90836219"/>
<dbReference type="GO" id="GO:0004721">
    <property type="term" value="F:phosphoprotein phosphatase activity"/>
    <property type="evidence" value="ECO:0007669"/>
    <property type="project" value="TreeGrafter"/>
</dbReference>
<dbReference type="InterPro" id="IPR036097">
    <property type="entry name" value="HisK_dim/P_sf"/>
</dbReference>
<evidence type="ECO:0000256" key="7">
    <source>
        <dbReference type="ARBA" id="ARBA00022741"/>
    </source>
</evidence>
<dbReference type="InterPro" id="IPR004358">
    <property type="entry name" value="Sig_transdc_His_kin-like_C"/>
</dbReference>
<dbReference type="Gene3D" id="3.30.565.10">
    <property type="entry name" value="Histidine kinase-like ATPase, C-terminal domain"/>
    <property type="match status" value="1"/>
</dbReference>
<dbReference type="GO" id="GO:0005886">
    <property type="term" value="C:plasma membrane"/>
    <property type="evidence" value="ECO:0007669"/>
    <property type="project" value="UniProtKB-SubCell"/>
</dbReference>
<comment type="catalytic activity">
    <reaction evidence="1">
        <text>ATP + protein L-histidine = ADP + protein N-phospho-L-histidine.</text>
        <dbReference type="EC" id="2.7.13.3"/>
    </reaction>
</comment>
<evidence type="ECO:0000256" key="3">
    <source>
        <dbReference type="ARBA" id="ARBA00012438"/>
    </source>
</evidence>
<feature type="domain" description="HAMP" evidence="15">
    <location>
        <begin position="77"/>
        <end position="130"/>
    </location>
</feature>
<evidence type="ECO:0000259" key="15">
    <source>
        <dbReference type="PROSITE" id="PS50885"/>
    </source>
</evidence>
<keyword evidence="4" id="KW-1003">Cell membrane</keyword>
<dbReference type="Proteomes" id="UP001387110">
    <property type="component" value="Unassembled WGS sequence"/>
</dbReference>
<dbReference type="PANTHER" id="PTHR45453:SF1">
    <property type="entry name" value="PHOSPHATE REGULON SENSOR PROTEIN PHOR"/>
    <property type="match status" value="1"/>
</dbReference>
<keyword evidence="13" id="KW-1133">Transmembrane helix</keyword>
<keyword evidence="6" id="KW-0808">Transferase</keyword>
<evidence type="ECO:0000256" key="8">
    <source>
        <dbReference type="ARBA" id="ARBA00022777"/>
    </source>
</evidence>
<dbReference type="PANTHER" id="PTHR45453">
    <property type="entry name" value="PHOSPHATE REGULON SENSOR PROTEIN PHOR"/>
    <property type="match status" value="1"/>
</dbReference>
<protein>
    <recommendedName>
        <fullName evidence="3">histidine kinase</fullName>
        <ecNumber evidence="3">2.7.13.3</ecNumber>
    </recommendedName>
</protein>
<keyword evidence="8 16" id="KW-0418">Kinase</keyword>
<dbReference type="InterPro" id="IPR003660">
    <property type="entry name" value="HAMP_dom"/>
</dbReference>
<dbReference type="Pfam" id="PF00512">
    <property type="entry name" value="HisKA"/>
    <property type="match status" value="1"/>
</dbReference>
<evidence type="ECO:0000256" key="12">
    <source>
        <dbReference type="SAM" id="Coils"/>
    </source>
</evidence>
<dbReference type="Pfam" id="PF02518">
    <property type="entry name" value="HATPase_c"/>
    <property type="match status" value="1"/>
</dbReference>
<evidence type="ECO:0000256" key="4">
    <source>
        <dbReference type="ARBA" id="ARBA00022475"/>
    </source>
</evidence>
<dbReference type="EMBL" id="LNQL01000002">
    <property type="protein sequence ID" value="KSU49358.1"/>
    <property type="molecule type" value="Genomic_DNA"/>
</dbReference>
<keyword evidence="19" id="KW-1185">Reference proteome</keyword>
<keyword evidence="5" id="KW-0597">Phosphoprotein</keyword>
<reference evidence="16 18" key="1">
    <citation type="journal article" date="2015" name="Int. J. Syst. Evol. Microbiol.">
        <title>Exiguobacterium enclense sp. nov., isolated from sediment.</title>
        <authorList>
            <person name="Dastager S.G."/>
            <person name="Mawlankar R."/>
            <person name="Sonalkar V.V."/>
            <person name="Thorat M.N."/>
            <person name="Mual P."/>
            <person name="Verma A."/>
            <person name="Krishnamurthi S."/>
            <person name="Tang S.K."/>
            <person name="Li W.J."/>
        </authorList>
    </citation>
    <scope>NUCLEOTIDE SEQUENCE [LARGE SCALE GENOMIC DNA]</scope>
    <source>
        <strain evidence="16 18">NIO-1109</strain>
    </source>
</reference>